<dbReference type="EMBL" id="JBDJNQ010000005">
    <property type="protein sequence ID" value="MEN5378010.1"/>
    <property type="molecule type" value="Genomic_DNA"/>
</dbReference>
<evidence type="ECO:0000313" key="1">
    <source>
        <dbReference type="EMBL" id="MEN5378010.1"/>
    </source>
</evidence>
<proteinExistence type="predicted"/>
<evidence type="ECO:0008006" key="3">
    <source>
        <dbReference type="Google" id="ProtNLM"/>
    </source>
</evidence>
<evidence type="ECO:0000313" key="2">
    <source>
        <dbReference type="Proteomes" id="UP001409291"/>
    </source>
</evidence>
<accession>A0ABV0BTZ4</accession>
<organism evidence="1 2">
    <name type="scientific">Sphingobacterium kitahiroshimense</name>
    <dbReference type="NCBI Taxonomy" id="470446"/>
    <lineage>
        <taxon>Bacteria</taxon>
        <taxon>Pseudomonadati</taxon>
        <taxon>Bacteroidota</taxon>
        <taxon>Sphingobacteriia</taxon>
        <taxon>Sphingobacteriales</taxon>
        <taxon>Sphingobacteriaceae</taxon>
        <taxon>Sphingobacterium</taxon>
    </lineage>
</organism>
<name>A0ABV0BTZ4_9SPHI</name>
<protein>
    <recommendedName>
        <fullName evidence="3">Bacterial toxin 23 domain-containing protein</fullName>
    </recommendedName>
</protein>
<gene>
    <name evidence="1" type="ORF">ABE541_12125</name>
</gene>
<keyword evidence="2" id="KW-1185">Reference proteome</keyword>
<dbReference type="Proteomes" id="UP001409291">
    <property type="component" value="Unassembled WGS sequence"/>
</dbReference>
<reference evidence="1 2" key="1">
    <citation type="submission" date="2024-04" db="EMBL/GenBank/DDBJ databases">
        <title>WGS of bacteria from Torrens River.</title>
        <authorList>
            <person name="Wyrsch E.R."/>
            <person name="Drigo B."/>
        </authorList>
    </citation>
    <scope>NUCLEOTIDE SEQUENCE [LARGE SCALE GENOMIC DNA]</scope>
    <source>
        <strain evidence="1 2">TWI391</strain>
    </source>
</reference>
<dbReference type="RefSeq" id="WP_346581372.1">
    <property type="nucleotide sequence ID" value="NZ_JBDJLH010000008.1"/>
</dbReference>
<sequence length="125" mass="14069">MGYAWNARNNKKYDFKSKDIDDKKSSDQSQIQYYYRGSKTRDGEYGSARDFGNFGAGLVIARSSVLNWKSGRLGFDTYQGFKSNGVTLLGTKYTIPTPVVIPVTETTGTVKAQMRGYIYGVQKYK</sequence>
<comment type="caution">
    <text evidence="1">The sequence shown here is derived from an EMBL/GenBank/DDBJ whole genome shotgun (WGS) entry which is preliminary data.</text>
</comment>